<feature type="domain" description="HTH araC/xylS-type" evidence="4">
    <location>
        <begin position="40"/>
        <end position="143"/>
    </location>
</feature>
<dbReference type="InterPro" id="IPR050204">
    <property type="entry name" value="AraC_XylS_family_regulators"/>
</dbReference>
<dbReference type="PANTHER" id="PTHR46796">
    <property type="entry name" value="HTH-TYPE TRANSCRIPTIONAL ACTIVATOR RHAS-RELATED"/>
    <property type="match status" value="1"/>
</dbReference>
<keyword evidence="6" id="KW-1185">Reference proteome</keyword>
<dbReference type="PROSITE" id="PS01124">
    <property type="entry name" value="HTH_ARAC_FAMILY_2"/>
    <property type="match status" value="1"/>
</dbReference>
<evidence type="ECO:0000256" key="2">
    <source>
        <dbReference type="ARBA" id="ARBA00023125"/>
    </source>
</evidence>
<sequence>MGYSRGGIAGAARQHQYGGREGRLLAKLLRRQLEKSARSNAFVEFAVRHIMNGQGQVWVEELCRQAGYTRRHLDRTFAELVGVSPKQLAGIVRFHRYYRMMNAAGGTSFSQLKEWYDAYYDRSHFVKEFQKYTGLSPREYKMRPNSFGTIFLQ</sequence>
<keyword evidence="3" id="KW-0804">Transcription</keyword>
<accession>A0ABR5AHI1</accession>
<dbReference type="EMBL" id="JXAK01000020">
    <property type="protein sequence ID" value="KIL40513.1"/>
    <property type="molecule type" value="Genomic_DNA"/>
</dbReference>
<evidence type="ECO:0000313" key="6">
    <source>
        <dbReference type="Proteomes" id="UP000031967"/>
    </source>
</evidence>
<comment type="caution">
    <text evidence="5">The sequence shown here is derived from an EMBL/GenBank/DDBJ whole genome shotgun (WGS) entry which is preliminary data.</text>
</comment>
<evidence type="ECO:0000313" key="5">
    <source>
        <dbReference type="EMBL" id="KIL40513.1"/>
    </source>
</evidence>
<keyword evidence="1" id="KW-0805">Transcription regulation</keyword>
<evidence type="ECO:0000259" key="4">
    <source>
        <dbReference type="PROSITE" id="PS01124"/>
    </source>
</evidence>
<protein>
    <recommendedName>
        <fullName evidence="4">HTH araC/xylS-type domain-containing protein</fullName>
    </recommendedName>
</protein>
<dbReference type="Gene3D" id="1.10.10.60">
    <property type="entry name" value="Homeodomain-like"/>
    <property type="match status" value="1"/>
</dbReference>
<dbReference type="Pfam" id="PF12833">
    <property type="entry name" value="HTH_18"/>
    <property type="match status" value="1"/>
</dbReference>
<name>A0ABR5AHI1_9BACL</name>
<evidence type="ECO:0000256" key="1">
    <source>
        <dbReference type="ARBA" id="ARBA00023015"/>
    </source>
</evidence>
<organism evidence="5 6">
    <name type="scientific">Gordoniibacillus kamchatkensis</name>
    <dbReference type="NCBI Taxonomy" id="1590651"/>
    <lineage>
        <taxon>Bacteria</taxon>
        <taxon>Bacillati</taxon>
        <taxon>Bacillota</taxon>
        <taxon>Bacilli</taxon>
        <taxon>Bacillales</taxon>
        <taxon>Paenibacillaceae</taxon>
        <taxon>Gordoniibacillus</taxon>
    </lineage>
</organism>
<proteinExistence type="predicted"/>
<gene>
    <name evidence="5" type="ORF">SD70_13190</name>
</gene>
<dbReference type="SMART" id="SM00342">
    <property type="entry name" value="HTH_ARAC"/>
    <property type="match status" value="1"/>
</dbReference>
<keyword evidence="2" id="KW-0238">DNA-binding</keyword>
<dbReference type="InterPro" id="IPR018060">
    <property type="entry name" value="HTH_AraC"/>
</dbReference>
<evidence type="ECO:0000256" key="3">
    <source>
        <dbReference type="ARBA" id="ARBA00023163"/>
    </source>
</evidence>
<dbReference type="Proteomes" id="UP000031967">
    <property type="component" value="Unassembled WGS sequence"/>
</dbReference>
<reference evidence="5 6" key="1">
    <citation type="submission" date="2014-12" db="EMBL/GenBank/DDBJ databases">
        <title>Draft genome sequence of Paenibacillus kamchatkensis strain B-2647.</title>
        <authorList>
            <person name="Karlyshev A.V."/>
            <person name="Kudryashova E.B."/>
        </authorList>
    </citation>
    <scope>NUCLEOTIDE SEQUENCE [LARGE SCALE GENOMIC DNA]</scope>
    <source>
        <strain evidence="5 6">VKM B-2647</strain>
    </source>
</reference>